<protein>
    <submittedName>
        <fullName evidence="1">Uncharacterized protein</fullName>
    </submittedName>
</protein>
<organism evidence="1 2">
    <name type="scientific">Rhododendron molle</name>
    <name type="common">Chinese azalea</name>
    <name type="synonym">Azalea mollis</name>
    <dbReference type="NCBI Taxonomy" id="49168"/>
    <lineage>
        <taxon>Eukaryota</taxon>
        <taxon>Viridiplantae</taxon>
        <taxon>Streptophyta</taxon>
        <taxon>Embryophyta</taxon>
        <taxon>Tracheophyta</taxon>
        <taxon>Spermatophyta</taxon>
        <taxon>Magnoliopsida</taxon>
        <taxon>eudicotyledons</taxon>
        <taxon>Gunneridae</taxon>
        <taxon>Pentapetalae</taxon>
        <taxon>asterids</taxon>
        <taxon>Ericales</taxon>
        <taxon>Ericaceae</taxon>
        <taxon>Ericoideae</taxon>
        <taxon>Rhodoreae</taxon>
        <taxon>Rhododendron</taxon>
    </lineage>
</organism>
<reference evidence="1" key="1">
    <citation type="submission" date="2022-02" db="EMBL/GenBank/DDBJ databases">
        <title>Plant Genome Project.</title>
        <authorList>
            <person name="Zhang R.-G."/>
        </authorList>
    </citation>
    <scope>NUCLEOTIDE SEQUENCE</scope>
    <source>
        <strain evidence="1">AT1</strain>
    </source>
</reference>
<accession>A0ACC0NFA5</accession>
<gene>
    <name evidence="1" type="ORF">RHMOL_Rhmol06G0227100</name>
</gene>
<comment type="caution">
    <text evidence="1">The sequence shown here is derived from an EMBL/GenBank/DDBJ whole genome shotgun (WGS) entry which is preliminary data.</text>
</comment>
<dbReference type="EMBL" id="CM046393">
    <property type="protein sequence ID" value="KAI8551951.1"/>
    <property type="molecule type" value="Genomic_DNA"/>
</dbReference>
<sequence>MALEGVVKVKVGCAVPHLGYGDLGFKHSGFAFYWVRDKEKGRKWDCCGVFSGISPIRSVDGESSSNSNSAAELQRLVDQTEGNGSRKLQKDSSSSLPRPLTLSSSPNDGTKVRISFRGLPGAYSEDAAIKAYPECETVPCDEFEDAFKAVELWLADKAVLPIENTLGGSIHRNYDLLLRHRLHIVGEVQLAVNLCLLALPGVRTEHLKHVLSHAQALDQSDIFLSKLGVVRENVDDTAGAAQLVASTGLRDAGVVASARAAEIYGLNILAEGIQTSIVFTLQEGPGVLFKALAVFALRGINLTKIESRPQRKRPLRVVDDSNTGTAKYFDYLFYIDFEASMAEPRAQSALGHLQEFATFLRVLGCYPMDTAL</sequence>
<proteinExistence type="predicted"/>
<dbReference type="Proteomes" id="UP001062846">
    <property type="component" value="Chromosome 6"/>
</dbReference>
<evidence type="ECO:0000313" key="2">
    <source>
        <dbReference type="Proteomes" id="UP001062846"/>
    </source>
</evidence>
<name>A0ACC0NFA5_RHOML</name>
<keyword evidence="2" id="KW-1185">Reference proteome</keyword>
<evidence type="ECO:0000313" key="1">
    <source>
        <dbReference type="EMBL" id="KAI8551951.1"/>
    </source>
</evidence>